<dbReference type="EMBL" id="MZMZ02002374">
    <property type="protein sequence ID" value="RQM26123.1"/>
    <property type="molecule type" value="Genomic_DNA"/>
</dbReference>
<keyword evidence="5" id="KW-1185">Reference proteome</keyword>
<evidence type="ECO:0000313" key="5">
    <source>
        <dbReference type="Proteomes" id="UP000284702"/>
    </source>
</evidence>
<dbReference type="Gene3D" id="3.10.20.230">
    <property type="entry name" value="Doublecortin domain"/>
    <property type="match status" value="1"/>
</dbReference>
<comment type="caution">
    <text evidence="4">The sequence shown here is derived from an EMBL/GenBank/DDBJ whole genome shotgun (WGS) entry which is preliminary data.</text>
</comment>
<keyword evidence="2" id="KW-0472">Membrane</keyword>
<dbReference type="InterPro" id="IPR036572">
    <property type="entry name" value="Doublecortin_dom_sf"/>
</dbReference>
<proteinExistence type="predicted"/>
<protein>
    <recommendedName>
        <fullName evidence="3">Doublecortin domain-containing protein</fullName>
    </recommendedName>
</protein>
<dbReference type="SUPFAM" id="SSF89837">
    <property type="entry name" value="Doublecortin (DC)"/>
    <property type="match status" value="1"/>
</dbReference>
<evidence type="ECO:0000259" key="3">
    <source>
        <dbReference type="PROSITE" id="PS50309"/>
    </source>
</evidence>
<dbReference type="PROSITE" id="PS50309">
    <property type="entry name" value="DC"/>
    <property type="match status" value="1"/>
</dbReference>
<sequence length="412" mass="47275">MLQCNLDTSLEFGRRQNGDSNRGMLYKSSSMSMAVLLAITFAVLGIVVSGMSVVFFPNGRDSLTAPTRVSNTEGIAVQVGPNQAKTVQALVAYLSTVAALSYHGDRVFTLTGDTVMSFDQLVEHKHLYVTVPGEAFVAPLDDLVEDEEIVSFKSPIVLTFWNKFEVPVDVYWFDKHIYKLDANETQASFRAKTFLYDAPALEALERALLVEMRELAKRFLQLQTSVEGLTGDKAKLQQQVQTMSMEKDDRERHWQSHVDTQRQLHQSQIRMQMQVQLWEREKGMLKSQWEIDVAEQRQAALDRIFHDAAMREERHVRRLEEDKNIEIEHMRRHLAFEKDTELSMLANQLSRRAHQDMEVKVAAILAEVQEDQRRKQARIQHLENQLRGHGAVHNAPPHCRHYHPTRSSSTLA</sequence>
<accession>A0A3R7YQY5</accession>
<dbReference type="VEuPathDB" id="FungiDB:H257_03551"/>
<feature type="domain" description="Doublecortin" evidence="3">
    <location>
        <begin position="51"/>
        <end position="142"/>
    </location>
</feature>
<dbReference type="GO" id="GO:0035556">
    <property type="term" value="P:intracellular signal transduction"/>
    <property type="evidence" value="ECO:0007669"/>
    <property type="project" value="InterPro"/>
</dbReference>
<feature type="transmembrane region" description="Helical" evidence="2">
    <location>
        <begin position="34"/>
        <end position="56"/>
    </location>
</feature>
<feature type="region of interest" description="Disordered" evidence="1">
    <location>
        <begin position="390"/>
        <end position="412"/>
    </location>
</feature>
<evidence type="ECO:0000313" key="4">
    <source>
        <dbReference type="EMBL" id="RQM26123.1"/>
    </source>
</evidence>
<name>A0A3R7YQY5_APHAT</name>
<dbReference type="AlphaFoldDB" id="A0A3R7YQY5"/>
<evidence type="ECO:0000256" key="2">
    <source>
        <dbReference type="SAM" id="Phobius"/>
    </source>
</evidence>
<dbReference type="InterPro" id="IPR003533">
    <property type="entry name" value="Doublecortin_dom"/>
</dbReference>
<gene>
    <name evidence="4" type="ORF">B5M09_003046</name>
</gene>
<reference evidence="4" key="1">
    <citation type="submission" date="2018-07" db="EMBL/GenBank/DDBJ databases">
        <title>Annotation of Aphanomyces astaci genome assembly.</title>
        <authorList>
            <person name="Studholme D.J."/>
        </authorList>
    </citation>
    <scope>NUCLEOTIDE SEQUENCE [LARGE SCALE GENOMIC DNA]</scope>
    <source>
        <strain evidence="4">Pc</strain>
    </source>
</reference>
<evidence type="ECO:0000256" key="1">
    <source>
        <dbReference type="SAM" id="MobiDB-lite"/>
    </source>
</evidence>
<keyword evidence="2" id="KW-0812">Transmembrane</keyword>
<keyword evidence="2" id="KW-1133">Transmembrane helix</keyword>
<organism evidence="4 5">
    <name type="scientific">Aphanomyces astaci</name>
    <name type="common">Crayfish plague agent</name>
    <dbReference type="NCBI Taxonomy" id="112090"/>
    <lineage>
        <taxon>Eukaryota</taxon>
        <taxon>Sar</taxon>
        <taxon>Stramenopiles</taxon>
        <taxon>Oomycota</taxon>
        <taxon>Saprolegniomycetes</taxon>
        <taxon>Saprolegniales</taxon>
        <taxon>Verrucalvaceae</taxon>
        <taxon>Aphanomyces</taxon>
    </lineage>
</organism>
<dbReference type="Proteomes" id="UP000284702">
    <property type="component" value="Unassembled WGS sequence"/>
</dbReference>